<evidence type="ECO:0000313" key="2">
    <source>
        <dbReference type="EMBL" id="UOK71292.1"/>
    </source>
</evidence>
<dbReference type="RefSeq" id="WP_244378299.1">
    <property type="nucleotide sequence ID" value="NZ_CP083239.1"/>
</dbReference>
<evidence type="ECO:0000256" key="1">
    <source>
        <dbReference type="SAM" id="MobiDB-lite"/>
    </source>
</evidence>
<gene>
    <name evidence="2" type="ORF">K9D25_00770</name>
</gene>
<name>A0A9E6ZW95_9HYPH</name>
<sequence>MRNWLVQLLVDVGLVRPRDEVEGSTAVEPNKTAPQPAATPEKPDEPLDRRTP</sequence>
<dbReference type="EMBL" id="CP083239">
    <property type="protein sequence ID" value="UOK71292.1"/>
    <property type="molecule type" value="Genomic_DNA"/>
</dbReference>
<dbReference type="KEGG" id="apol:K9D25_00770"/>
<organism evidence="2 3">
    <name type="scientific">Ancylobacter polymorphus</name>
    <dbReference type="NCBI Taxonomy" id="223390"/>
    <lineage>
        <taxon>Bacteria</taxon>
        <taxon>Pseudomonadati</taxon>
        <taxon>Pseudomonadota</taxon>
        <taxon>Alphaproteobacteria</taxon>
        <taxon>Hyphomicrobiales</taxon>
        <taxon>Xanthobacteraceae</taxon>
        <taxon>Ancylobacter</taxon>
    </lineage>
</organism>
<feature type="compositionally biased region" description="Basic and acidic residues" evidence="1">
    <location>
        <begin position="41"/>
        <end position="52"/>
    </location>
</feature>
<dbReference type="AlphaFoldDB" id="A0A9E6ZW95"/>
<reference evidence="2" key="1">
    <citation type="submission" date="2021-09" db="EMBL/GenBank/DDBJ databases">
        <title>Network and meta-omics reveal the key degrader and cooperation patterns in an efficient 1,4-dioxane-degrading microbial community.</title>
        <authorList>
            <person name="Dai C."/>
        </authorList>
    </citation>
    <scope>NUCLEOTIDE SEQUENCE</scope>
    <source>
        <strain evidence="2">ZM13</strain>
    </source>
</reference>
<feature type="region of interest" description="Disordered" evidence="1">
    <location>
        <begin position="18"/>
        <end position="52"/>
    </location>
</feature>
<protein>
    <submittedName>
        <fullName evidence="2">Uncharacterized protein</fullName>
    </submittedName>
</protein>
<evidence type="ECO:0000313" key="3">
    <source>
        <dbReference type="Proteomes" id="UP000831684"/>
    </source>
</evidence>
<accession>A0A9E6ZW95</accession>
<proteinExistence type="predicted"/>
<dbReference type="Proteomes" id="UP000831684">
    <property type="component" value="Chromosome"/>
</dbReference>